<dbReference type="Proteomes" id="UP000250235">
    <property type="component" value="Unassembled WGS sequence"/>
</dbReference>
<dbReference type="EMBL" id="KV024694">
    <property type="protein sequence ID" value="KZV13869.1"/>
    <property type="molecule type" value="Genomic_DNA"/>
</dbReference>
<evidence type="ECO:0000313" key="2">
    <source>
        <dbReference type="Proteomes" id="UP000250235"/>
    </source>
</evidence>
<dbReference type="AlphaFoldDB" id="A0A2Z6ZXF5"/>
<gene>
    <name evidence="1" type="ORF">F511_44902</name>
</gene>
<accession>A0A2Z6ZXF5</accession>
<organism evidence="1 2">
    <name type="scientific">Dorcoceras hygrometricum</name>
    <dbReference type="NCBI Taxonomy" id="472368"/>
    <lineage>
        <taxon>Eukaryota</taxon>
        <taxon>Viridiplantae</taxon>
        <taxon>Streptophyta</taxon>
        <taxon>Embryophyta</taxon>
        <taxon>Tracheophyta</taxon>
        <taxon>Spermatophyta</taxon>
        <taxon>Magnoliopsida</taxon>
        <taxon>eudicotyledons</taxon>
        <taxon>Gunneridae</taxon>
        <taxon>Pentapetalae</taxon>
        <taxon>asterids</taxon>
        <taxon>lamiids</taxon>
        <taxon>Lamiales</taxon>
        <taxon>Gesneriaceae</taxon>
        <taxon>Didymocarpoideae</taxon>
        <taxon>Trichosporeae</taxon>
        <taxon>Loxocarpinae</taxon>
        <taxon>Dorcoceras</taxon>
    </lineage>
</organism>
<protein>
    <submittedName>
        <fullName evidence="1">Uncharacterized protein</fullName>
    </submittedName>
</protein>
<proteinExistence type="predicted"/>
<reference evidence="1 2" key="1">
    <citation type="journal article" date="2015" name="Proc. Natl. Acad. Sci. U.S.A.">
        <title>The resurrection genome of Boea hygrometrica: A blueprint for survival of dehydration.</title>
        <authorList>
            <person name="Xiao L."/>
            <person name="Yang G."/>
            <person name="Zhang L."/>
            <person name="Yang X."/>
            <person name="Zhao S."/>
            <person name="Ji Z."/>
            <person name="Zhou Q."/>
            <person name="Hu M."/>
            <person name="Wang Y."/>
            <person name="Chen M."/>
            <person name="Xu Y."/>
            <person name="Jin H."/>
            <person name="Xiao X."/>
            <person name="Hu G."/>
            <person name="Bao F."/>
            <person name="Hu Y."/>
            <person name="Wan P."/>
            <person name="Li L."/>
            <person name="Deng X."/>
            <person name="Kuang T."/>
            <person name="Xiang C."/>
            <person name="Zhu J.K."/>
            <person name="Oliver M.J."/>
            <person name="He Y."/>
        </authorList>
    </citation>
    <scope>NUCLEOTIDE SEQUENCE [LARGE SCALE GENOMIC DNA]</scope>
    <source>
        <strain evidence="2">cv. XS01</strain>
    </source>
</reference>
<keyword evidence="2" id="KW-1185">Reference proteome</keyword>
<name>A0A2Z6ZXF5_9LAMI</name>
<evidence type="ECO:0000313" key="1">
    <source>
        <dbReference type="EMBL" id="KZV13869.1"/>
    </source>
</evidence>
<sequence>MTSALLIEEAEFSNHDISVADEQKKFISFAYVDNNPYVASYVDSFAYAEFYQLLNC</sequence>